<reference evidence="1 2" key="1">
    <citation type="submission" date="2016-11" db="EMBL/GenBank/DDBJ databases">
        <authorList>
            <person name="Jaros S."/>
            <person name="Januszkiewicz K."/>
            <person name="Wedrychowicz H."/>
        </authorList>
    </citation>
    <scope>NUCLEOTIDE SEQUENCE [LARGE SCALE GENOMIC DNA]</scope>
    <source>
        <strain evidence="1 2">DSM 22153</strain>
    </source>
</reference>
<dbReference type="Proteomes" id="UP000186002">
    <property type="component" value="Unassembled WGS sequence"/>
</dbReference>
<gene>
    <name evidence="1" type="ORF">SAMN05444272_4068</name>
</gene>
<sequence length="109" mass="12431">MEQVIADFGLGHVPAIEASSRDIPYSLERLSDFDSDVIIDTYEDMLAEEAETRVVRASAQWQNLFAVRNRQFLYLNRSRYGETMEGLIGSATLLLSHIGEREILRQARP</sequence>
<dbReference type="RefSeq" id="WP_073015172.1">
    <property type="nucleotide sequence ID" value="NZ_FRBW01000005.1"/>
</dbReference>
<evidence type="ECO:0008006" key="3">
    <source>
        <dbReference type="Google" id="ProtNLM"/>
    </source>
</evidence>
<evidence type="ECO:0000313" key="2">
    <source>
        <dbReference type="Proteomes" id="UP000186002"/>
    </source>
</evidence>
<keyword evidence="2" id="KW-1185">Reference proteome</keyword>
<dbReference type="EMBL" id="FRBW01000005">
    <property type="protein sequence ID" value="SHN09585.1"/>
    <property type="molecule type" value="Genomic_DNA"/>
</dbReference>
<evidence type="ECO:0000313" key="1">
    <source>
        <dbReference type="EMBL" id="SHN09585.1"/>
    </source>
</evidence>
<accession>A0A1M7NZI8</accession>
<dbReference type="Gene3D" id="3.40.50.1980">
    <property type="entry name" value="Nitrogenase molybdenum iron protein domain"/>
    <property type="match status" value="1"/>
</dbReference>
<name>A0A1M7NZI8_9HYPH</name>
<proteinExistence type="predicted"/>
<dbReference type="AlphaFoldDB" id="A0A1M7NZI8"/>
<dbReference type="SUPFAM" id="SSF53807">
    <property type="entry name" value="Helical backbone' metal receptor"/>
    <property type="match status" value="1"/>
</dbReference>
<protein>
    <recommendedName>
        <fullName evidence="3">Fe/B12 periplasmic-binding domain-containing protein</fullName>
    </recommendedName>
</protein>
<organism evidence="1 2">
    <name type="scientific">Roseibium suaedae</name>
    <dbReference type="NCBI Taxonomy" id="735517"/>
    <lineage>
        <taxon>Bacteria</taxon>
        <taxon>Pseudomonadati</taxon>
        <taxon>Pseudomonadota</taxon>
        <taxon>Alphaproteobacteria</taxon>
        <taxon>Hyphomicrobiales</taxon>
        <taxon>Stappiaceae</taxon>
        <taxon>Roseibium</taxon>
    </lineage>
</organism>